<organism evidence="1 2">
    <name type="scientific">Spiromyces aspiralis</name>
    <dbReference type="NCBI Taxonomy" id="68401"/>
    <lineage>
        <taxon>Eukaryota</taxon>
        <taxon>Fungi</taxon>
        <taxon>Fungi incertae sedis</taxon>
        <taxon>Zoopagomycota</taxon>
        <taxon>Kickxellomycotina</taxon>
        <taxon>Kickxellomycetes</taxon>
        <taxon>Kickxellales</taxon>
        <taxon>Kickxellaceae</taxon>
        <taxon>Spiromyces</taxon>
    </lineage>
</organism>
<gene>
    <name evidence="1" type="ORF">EV182_004273</name>
</gene>
<dbReference type="EMBL" id="JAMZIH010006417">
    <property type="protein sequence ID" value="KAJ1673944.1"/>
    <property type="molecule type" value="Genomic_DNA"/>
</dbReference>
<reference evidence="1" key="1">
    <citation type="submission" date="2022-06" db="EMBL/GenBank/DDBJ databases">
        <title>Phylogenomic reconstructions and comparative analyses of Kickxellomycotina fungi.</title>
        <authorList>
            <person name="Reynolds N.K."/>
            <person name="Stajich J.E."/>
            <person name="Barry K."/>
            <person name="Grigoriev I.V."/>
            <person name="Crous P."/>
            <person name="Smith M.E."/>
        </authorList>
    </citation>
    <scope>NUCLEOTIDE SEQUENCE</scope>
    <source>
        <strain evidence="1">RSA 2271</strain>
    </source>
</reference>
<keyword evidence="2" id="KW-1185">Reference proteome</keyword>
<proteinExistence type="predicted"/>
<protein>
    <submittedName>
        <fullName evidence="1">Uncharacterized protein</fullName>
    </submittedName>
</protein>
<evidence type="ECO:0000313" key="2">
    <source>
        <dbReference type="Proteomes" id="UP001145114"/>
    </source>
</evidence>
<comment type="caution">
    <text evidence="1">The sequence shown here is derived from an EMBL/GenBank/DDBJ whole genome shotgun (WGS) entry which is preliminary data.</text>
</comment>
<sequence>MKYAQSSLEWMADSIGHKFDQTRTNPFDFRRVKLLQMRKEVEELVASTAASDGSGVAMLASFSSLETGHSREWLYEWARNEKNLVILTQRGPPGSLSRLLYEQWMAGLGSDSDEPNATVADRQGVTKLPLRKPERLDDLEIKRRVALEGRELEAWKLAEKNRREQENALMQRNHLMMIGDEDEYDDDDYMGDGVRSEDSDMEVELGNVKRNAAKAAMSSIGEMKSAGGVLPVAVTDAGDYRAAQNRKGRGLGGNSKMGSMFGVTEMDLEIDSLLTGKAFDLYVRDYNDPVLGAGEAGDGSFLMYPFIQRTRRADDYGELIDPLVYIQDSNERENDQEKEEEEVEGTDKTRAKRSGDSMILDGGEVIEDIEDELDDEYDPNIPSKYLSDTQTLKFDCRLAYVDYDGRVDSKAIGNIITLIAPHRLVLVHGSNDATEHLYQSCLANDQMTNQIFAPSNDEIVNVSSGSNTFTVKLTDNILNTMLMAAGFSTTVQGYDLAYMCGRLEYIEDSKVPVLNAPPSDVRGRWRDPLVVGSTKLTELKRALKANDIDSEFRGDGVLVCSNGNVAIQRTKDGKLKIQSNLSPLYYRVRDIIYNQVAVL</sequence>
<accession>A0ACC1HJ56</accession>
<dbReference type="Proteomes" id="UP001145114">
    <property type="component" value="Unassembled WGS sequence"/>
</dbReference>
<name>A0ACC1HJ56_9FUNG</name>
<evidence type="ECO:0000313" key="1">
    <source>
        <dbReference type="EMBL" id="KAJ1673944.1"/>
    </source>
</evidence>